<organism evidence="10 11">
    <name type="scientific">Lusitaniella coriacea LEGE 07157</name>
    <dbReference type="NCBI Taxonomy" id="945747"/>
    <lineage>
        <taxon>Bacteria</taxon>
        <taxon>Bacillati</taxon>
        <taxon>Cyanobacteriota</taxon>
        <taxon>Cyanophyceae</taxon>
        <taxon>Spirulinales</taxon>
        <taxon>Lusitaniellaceae</taxon>
        <taxon>Lusitaniella</taxon>
    </lineage>
</organism>
<feature type="transmembrane region" description="Helical" evidence="8">
    <location>
        <begin position="393"/>
        <end position="411"/>
    </location>
</feature>
<protein>
    <submittedName>
        <fullName evidence="10">Glycosyltransferase family 39 protein</fullName>
    </submittedName>
</protein>
<dbReference type="EMBL" id="JADEWZ010000009">
    <property type="protein sequence ID" value="MBE9115858.1"/>
    <property type="molecule type" value="Genomic_DNA"/>
</dbReference>
<dbReference type="Pfam" id="PF13231">
    <property type="entry name" value="PMT_2"/>
    <property type="match status" value="1"/>
</dbReference>
<evidence type="ECO:0000313" key="11">
    <source>
        <dbReference type="Proteomes" id="UP000654482"/>
    </source>
</evidence>
<feature type="transmembrane region" description="Helical" evidence="8">
    <location>
        <begin position="469"/>
        <end position="489"/>
    </location>
</feature>
<evidence type="ECO:0000256" key="6">
    <source>
        <dbReference type="ARBA" id="ARBA00022989"/>
    </source>
</evidence>
<evidence type="ECO:0000313" key="10">
    <source>
        <dbReference type="EMBL" id="MBE9115858.1"/>
    </source>
</evidence>
<dbReference type="PANTHER" id="PTHR33908:SF11">
    <property type="entry name" value="MEMBRANE PROTEIN"/>
    <property type="match status" value="1"/>
</dbReference>
<dbReference type="InterPro" id="IPR038731">
    <property type="entry name" value="RgtA/B/C-like"/>
</dbReference>
<feature type="transmembrane region" description="Helical" evidence="8">
    <location>
        <begin position="235"/>
        <end position="251"/>
    </location>
</feature>
<accession>A0A8J7ITG8</accession>
<evidence type="ECO:0000256" key="8">
    <source>
        <dbReference type="SAM" id="Phobius"/>
    </source>
</evidence>
<keyword evidence="6 8" id="KW-1133">Transmembrane helix</keyword>
<name>A0A8J7ITG8_9CYAN</name>
<reference evidence="10" key="1">
    <citation type="submission" date="2020-10" db="EMBL/GenBank/DDBJ databases">
        <authorList>
            <person name="Castelo-Branco R."/>
            <person name="Eusebio N."/>
            <person name="Adriana R."/>
            <person name="Vieira A."/>
            <person name="Brugerolle De Fraissinette N."/>
            <person name="Rezende De Castro R."/>
            <person name="Schneider M.P."/>
            <person name="Vasconcelos V."/>
            <person name="Leao P.N."/>
        </authorList>
    </citation>
    <scope>NUCLEOTIDE SEQUENCE</scope>
    <source>
        <strain evidence="10">LEGE 07157</strain>
    </source>
</reference>
<gene>
    <name evidence="10" type="ORF">IQ249_08130</name>
</gene>
<evidence type="ECO:0000256" key="7">
    <source>
        <dbReference type="ARBA" id="ARBA00023136"/>
    </source>
</evidence>
<dbReference type="Proteomes" id="UP000654482">
    <property type="component" value="Unassembled WGS sequence"/>
</dbReference>
<feature type="domain" description="Glycosyltransferase RgtA/B/C/D-like" evidence="9">
    <location>
        <begin position="101"/>
        <end position="249"/>
    </location>
</feature>
<feature type="transmembrane region" description="Helical" evidence="8">
    <location>
        <begin position="180"/>
        <end position="202"/>
    </location>
</feature>
<evidence type="ECO:0000256" key="4">
    <source>
        <dbReference type="ARBA" id="ARBA00022679"/>
    </source>
</evidence>
<feature type="transmembrane region" description="Helical" evidence="8">
    <location>
        <begin position="324"/>
        <end position="346"/>
    </location>
</feature>
<keyword evidence="3" id="KW-0328">Glycosyltransferase</keyword>
<feature type="transmembrane region" description="Helical" evidence="8">
    <location>
        <begin position="423"/>
        <end position="449"/>
    </location>
</feature>
<keyword evidence="7 8" id="KW-0472">Membrane</keyword>
<feature type="transmembrane region" description="Helical" evidence="8">
    <location>
        <begin position="123"/>
        <end position="144"/>
    </location>
</feature>
<dbReference type="GO" id="GO:0009103">
    <property type="term" value="P:lipopolysaccharide biosynthetic process"/>
    <property type="evidence" value="ECO:0007669"/>
    <property type="project" value="UniProtKB-ARBA"/>
</dbReference>
<dbReference type="GO" id="GO:0005886">
    <property type="term" value="C:plasma membrane"/>
    <property type="evidence" value="ECO:0007669"/>
    <property type="project" value="UniProtKB-SubCell"/>
</dbReference>
<dbReference type="InterPro" id="IPR050297">
    <property type="entry name" value="LipidA_mod_glycosyltrf_83"/>
</dbReference>
<keyword evidence="5 8" id="KW-0812">Transmembrane</keyword>
<evidence type="ECO:0000256" key="3">
    <source>
        <dbReference type="ARBA" id="ARBA00022676"/>
    </source>
</evidence>
<comment type="subcellular location">
    <subcellularLocation>
        <location evidence="1">Cell membrane</location>
        <topology evidence="1">Multi-pass membrane protein</topology>
    </subcellularLocation>
</comment>
<evidence type="ECO:0000256" key="5">
    <source>
        <dbReference type="ARBA" id="ARBA00022692"/>
    </source>
</evidence>
<feature type="transmembrane region" description="Helical" evidence="8">
    <location>
        <begin position="353"/>
        <end position="373"/>
    </location>
</feature>
<evidence type="ECO:0000259" key="9">
    <source>
        <dbReference type="Pfam" id="PF13231"/>
    </source>
</evidence>
<keyword evidence="11" id="KW-1185">Reference proteome</keyword>
<sequence length="622" mass="69322">MQLSKLKDSSPQPPLSSQKKPKAFPWLLLCMVIGACLRFTLLGAKPPWTDEFATLVFSLGNSYLPVPLNEPISLAILLQLLQVNSEAGVGDVVHHLIGEDNHPPLYFILAHLWMNLFPMGQYVSVWVARAFPALLGVLSIPAIYGLAKLAFRSRTVARAAAAIMAVSPYGVFIAQEARHYTLSILFGIASLACLVAAARHLWRGTKIPLGLMGLWVVINGLGFITHYFFVLTLGSEAIALLLLLWGVWWRGRTKATPQSSKSVPQVATPQSYKRQVYASFWNNFARLSVVAVGTATIAVLWLWLVLPDDYGSTMTEWIQNDNGSFLAIISPFFQLAATIVTMLSLLPIESSHLSIVIISGALMIAFFLWALPILRWGVRVQWRNPSTHFGTRLAFTFFIGAIALFFGITYFKGIDITRGARYSFVYFPGVILLLGAILTACWQSDAIASTLSKIRLKTPRPVQINGKRVAIILWLMAFVSSISVVNNLGYRKYYRPDLLVPLIEQSSTESILIATTHRSLVQTGELAGIAWLLKDKPIAEKTKFLLAHQTHKDSTVPTGVLRETLQQMPRSLDLWVVNFHAPIELNDCVLDSQSFPHINGYDYKLYHCPEVENIRAIREFED</sequence>
<feature type="transmembrane region" description="Helical" evidence="8">
    <location>
        <begin position="284"/>
        <end position="304"/>
    </location>
</feature>
<keyword evidence="2" id="KW-1003">Cell membrane</keyword>
<evidence type="ECO:0000256" key="2">
    <source>
        <dbReference type="ARBA" id="ARBA00022475"/>
    </source>
</evidence>
<dbReference type="PANTHER" id="PTHR33908">
    <property type="entry name" value="MANNOSYLTRANSFERASE YKCB-RELATED"/>
    <property type="match status" value="1"/>
</dbReference>
<evidence type="ECO:0000256" key="1">
    <source>
        <dbReference type="ARBA" id="ARBA00004651"/>
    </source>
</evidence>
<dbReference type="RefSeq" id="WP_194028950.1">
    <property type="nucleotide sequence ID" value="NZ_JADEWZ010000009.1"/>
</dbReference>
<dbReference type="AlphaFoldDB" id="A0A8J7ITG8"/>
<proteinExistence type="predicted"/>
<comment type="caution">
    <text evidence="10">The sequence shown here is derived from an EMBL/GenBank/DDBJ whole genome shotgun (WGS) entry which is preliminary data.</text>
</comment>
<keyword evidence="4" id="KW-0808">Transferase</keyword>
<feature type="transmembrane region" description="Helical" evidence="8">
    <location>
        <begin position="23"/>
        <end position="41"/>
    </location>
</feature>
<feature type="transmembrane region" description="Helical" evidence="8">
    <location>
        <begin position="156"/>
        <end position="174"/>
    </location>
</feature>
<dbReference type="GO" id="GO:0016763">
    <property type="term" value="F:pentosyltransferase activity"/>
    <property type="evidence" value="ECO:0007669"/>
    <property type="project" value="TreeGrafter"/>
</dbReference>